<evidence type="ECO:0000256" key="2">
    <source>
        <dbReference type="SAM" id="Phobius"/>
    </source>
</evidence>
<sequence>MIKLQAKNLGKREPLFLDHHFYFGAIAVLLAFLVALFIPEHSSHTKNVVGGKHNMGSNSQANNPDRGGSEDIEPLLQDTSV</sequence>
<keyword evidence="2" id="KW-0472">Membrane</keyword>
<evidence type="ECO:0000313" key="3">
    <source>
        <dbReference type="EMBL" id="CAJ0935259.1"/>
    </source>
</evidence>
<gene>
    <name evidence="3" type="ORF">RIMI_LOCUS6274321</name>
</gene>
<proteinExistence type="predicted"/>
<feature type="region of interest" description="Disordered" evidence="1">
    <location>
        <begin position="47"/>
        <end position="81"/>
    </location>
</feature>
<comment type="caution">
    <text evidence="3">The sequence shown here is derived from an EMBL/GenBank/DDBJ whole genome shotgun (WGS) entry which is preliminary data.</text>
</comment>
<name>A0ABN9L7M3_9NEOB</name>
<feature type="transmembrane region" description="Helical" evidence="2">
    <location>
        <begin position="20"/>
        <end position="38"/>
    </location>
</feature>
<dbReference type="Proteomes" id="UP001176940">
    <property type="component" value="Unassembled WGS sequence"/>
</dbReference>
<keyword evidence="4" id="KW-1185">Reference proteome</keyword>
<protein>
    <submittedName>
        <fullName evidence="3">Uncharacterized protein</fullName>
    </submittedName>
</protein>
<organism evidence="3 4">
    <name type="scientific">Ranitomeya imitator</name>
    <name type="common">mimic poison frog</name>
    <dbReference type="NCBI Taxonomy" id="111125"/>
    <lineage>
        <taxon>Eukaryota</taxon>
        <taxon>Metazoa</taxon>
        <taxon>Chordata</taxon>
        <taxon>Craniata</taxon>
        <taxon>Vertebrata</taxon>
        <taxon>Euteleostomi</taxon>
        <taxon>Amphibia</taxon>
        <taxon>Batrachia</taxon>
        <taxon>Anura</taxon>
        <taxon>Neobatrachia</taxon>
        <taxon>Hyloidea</taxon>
        <taxon>Dendrobatidae</taxon>
        <taxon>Dendrobatinae</taxon>
        <taxon>Ranitomeya</taxon>
    </lineage>
</organism>
<evidence type="ECO:0000256" key="1">
    <source>
        <dbReference type="SAM" id="MobiDB-lite"/>
    </source>
</evidence>
<accession>A0ABN9L7M3</accession>
<evidence type="ECO:0000313" key="4">
    <source>
        <dbReference type="Proteomes" id="UP001176940"/>
    </source>
</evidence>
<dbReference type="EMBL" id="CAUEEQ010011161">
    <property type="protein sequence ID" value="CAJ0935259.1"/>
    <property type="molecule type" value="Genomic_DNA"/>
</dbReference>
<keyword evidence="2" id="KW-0812">Transmembrane</keyword>
<reference evidence="3" key="1">
    <citation type="submission" date="2023-07" db="EMBL/GenBank/DDBJ databases">
        <authorList>
            <person name="Stuckert A."/>
        </authorList>
    </citation>
    <scope>NUCLEOTIDE SEQUENCE</scope>
</reference>
<keyword evidence="2" id="KW-1133">Transmembrane helix</keyword>